<dbReference type="Proteomes" id="UP001157069">
    <property type="component" value="Unassembled WGS sequence"/>
</dbReference>
<evidence type="ECO:0000313" key="2">
    <source>
        <dbReference type="EMBL" id="GMA92036.1"/>
    </source>
</evidence>
<feature type="transmembrane region" description="Helical" evidence="1">
    <location>
        <begin position="21"/>
        <end position="41"/>
    </location>
</feature>
<keyword evidence="3" id="KW-1185">Reference proteome</keyword>
<comment type="caution">
    <text evidence="2">The sequence shown here is derived from an EMBL/GenBank/DDBJ whole genome shotgun (WGS) entry which is preliminary data.</text>
</comment>
<evidence type="ECO:0008006" key="4">
    <source>
        <dbReference type="Google" id="ProtNLM"/>
    </source>
</evidence>
<dbReference type="EMBL" id="BSVA01000001">
    <property type="protein sequence ID" value="GMA92036.1"/>
    <property type="molecule type" value="Genomic_DNA"/>
</dbReference>
<proteinExistence type="predicted"/>
<dbReference type="RefSeq" id="WP_284300657.1">
    <property type="nucleotide sequence ID" value="NZ_BSVA01000001.1"/>
</dbReference>
<sequence>MRHARRWIDGRRLAASDGGSASLEFITVGVLLLVPLVYLVLVVSSLQSASLGVEGAARQASRVFVQAESEADARAAAERAIRVTLADYGLDADAAEVAITCRPDPADCLARRGFVTVEIATVVRLPLAPPVLAVDVPLGVPVQALATEQVSRFRAGS</sequence>
<evidence type="ECO:0000313" key="3">
    <source>
        <dbReference type="Proteomes" id="UP001157069"/>
    </source>
</evidence>
<gene>
    <name evidence="2" type="ORF">GCM10025869_25650</name>
</gene>
<name>A0ABQ6JUR7_9MICO</name>
<reference evidence="3" key="1">
    <citation type="journal article" date="2019" name="Int. J. Syst. Evol. Microbiol.">
        <title>The Global Catalogue of Microorganisms (GCM) 10K type strain sequencing project: providing services to taxonomists for standard genome sequencing and annotation.</title>
        <authorList>
            <consortium name="The Broad Institute Genomics Platform"/>
            <consortium name="The Broad Institute Genome Sequencing Center for Infectious Disease"/>
            <person name="Wu L."/>
            <person name="Ma J."/>
        </authorList>
    </citation>
    <scope>NUCLEOTIDE SEQUENCE [LARGE SCALE GENOMIC DNA]</scope>
    <source>
        <strain evidence="3">NBRC 108755</strain>
    </source>
</reference>
<keyword evidence="1" id="KW-0472">Membrane</keyword>
<accession>A0ABQ6JUR7</accession>
<evidence type="ECO:0000256" key="1">
    <source>
        <dbReference type="SAM" id="Phobius"/>
    </source>
</evidence>
<keyword evidence="1" id="KW-0812">Transmembrane</keyword>
<organism evidence="2 3">
    <name type="scientific">Homoserinibacter gongjuensis</name>
    <dbReference type="NCBI Taxonomy" id="1162968"/>
    <lineage>
        <taxon>Bacteria</taxon>
        <taxon>Bacillati</taxon>
        <taxon>Actinomycetota</taxon>
        <taxon>Actinomycetes</taxon>
        <taxon>Micrococcales</taxon>
        <taxon>Microbacteriaceae</taxon>
        <taxon>Homoserinibacter</taxon>
    </lineage>
</organism>
<keyword evidence="1" id="KW-1133">Transmembrane helix</keyword>
<protein>
    <recommendedName>
        <fullName evidence="4">TadE family protein</fullName>
    </recommendedName>
</protein>